<feature type="transmembrane region" description="Helical" evidence="2">
    <location>
        <begin position="6"/>
        <end position="31"/>
    </location>
</feature>
<evidence type="ECO:0000313" key="4">
    <source>
        <dbReference type="Proteomes" id="UP000199017"/>
    </source>
</evidence>
<dbReference type="Proteomes" id="UP000199017">
    <property type="component" value="Unassembled WGS sequence"/>
</dbReference>
<keyword evidence="2" id="KW-0472">Membrane</keyword>
<evidence type="ECO:0000313" key="3">
    <source>
        <dbReference type="EMBL" id="SDI50645.1"/>
    </source>
</evidence>
<evidence type="ECO:0000256" key="1">
    <source>
        <dbReference type="SAM" id="MobiDB-lite"/>
    </source>
</evidence>
<protein>
    <submittedName>
        <fullName evidence="3">Uncharacterized protein</fullName>
    </submittedName>
</protein>
<proteinExistence type="predicted"/>
<feature type="compositionally biased region" description="Acidic residues" evidence="1">
    <location>
        <begin position="278"/>
        <end position="290"/>
    </location>
</feature>
<feature type="compositionally biased region" description="Basic and acidic residues" evidence="1">
    <location>
        <begin position="188"/>
        <end position="277"/>
    </location>
</feature>
<accession>A0A1G8L4U3</accession>
<keyword evidence="2" id="KW-0812">Transmembrane</keyword>
<sequence length="290" mass="33378">MLKGWLSLFITGIFMIAFVINGFGAFSYFMADTKSSPGTVKAFIPKDGINIDKEVDGCAVTLNLTNKTHVDVNDVHIEAGQKSHPKNNYVEEIKNLSIGAHDSVSTTFFTDHREGVHCNIQWVSFDVTAFDEKFQDQFRVKVHNPPPKEKKEDVEEESKSEKLNEEEKEDETNDEIKEEETDTDEEKEINKEEKNKKEKDKEKKQKNNSEEDNNKDKASKEDNKNKKEVIDEKKDKDTETDTDRDNEKGKKENNESNLQEKKDTADNEVKSSESKREDDEDNNGEDEDDQ</sequence>
<feature type="region of interest" description="Disordered" evidence="1">
    <location>
        <begin position="140"/>
        <end position="290"/>
    </location>
</feature>
<evidence type="ECO:0000256" key="2">
    <source>
        <dbReference type="SAM" id="Phobius"/>
    </source>
</evidence>
<gene>
    <name evidence="3" type="ORF">SAMN05216352_108153</name>
</gene>
<dbReference type="AlphaFoldDB" id="A0A1G8L4U3"/>
<dbReference type="EMBL" id="FNDU01000008">
    <property type="protein sequence ID" value="SDI50645.1"/>
    <property type="molecule type" value="Genomic_DNA"/>
</dbReference>
<dbReference type="STRING" id="930129.SAMN05216352_108153"/>
<keyword evidence="4" id="KW-1185">Reference proteome</keyword>
<reference evidence="3 4" key="1">
    <citation type="submission" date="2016-10" db="EMBL/GenBank/DDBJ databases">
        <authorList>
            <person name="de Groot N.N."/>
        </authorList>
    </citation>
    <scope>NUCLEOTIDE SEQUENCE [LARGE SCALE GENOMIC DNA]</scope>
    <source>
        <strain evidence="4">P4B,CCM 7963,CECT 7998,DSM 25260,IBRC-M 10614,KCTC 13821</strain>
    </source>
</reference>
<name>A0A1G8L4U3_9BACI</name>
<organism evidence="3 4">
    <name type="scientific">Alteribacillus bidgolensis</name>
    <dbReference type="NCBI Taxonomy" id="930129"/>
    <lineage>
        <taxon>Bacteria</taxon>
        <taxon>Bacillati</taxon>
        <taxon>Bacillota</taxon>
        <taxon>Bacilli</taxon>
        <taxon>Bacillales</taxon>
        <taxon>Bacillaceae</taxon>
        <taxon>Alteribacillus</taxon>
    </lineage>
</organism>
<keyword evidence="2" id="KW-1133">Transmembrane helix</keyword>
<feature type="compositionally biased region" description="Basic and acidic residues" evidence="1">
    <location>
        <begin position="146"/>
        <end position="165"/>
    </location>
</feature>
<feature type="compositionally biased region" description="Acidic residues" evidence="1">
    <location>
        <begin position="166"/>
        <end position="187"/>
    </location>
</feature>